<gene>
    <name evidence="2" type="ORF">Sradi_4078000</name>
</gene>
<evidence type="ECO:0000313" key="2">
    <source>
        <dbReference type="EMBL" id="KAL0356311.1"/>
    </source>
</evidence>
<accession>A0AAW2PL74</accession>
<organism evidence="2">
    <name type="scientific">Sesamum radiatum</name>
    <name type="common">Black benniseed</name>
    <dbReference type="NCBI Taxonomy" id="300843"/>
    <lineage>
        <taxon>Eukaryota</taxon>
        <taxon>Viridiplantae</taxon>
        <taxon>Streptophyta</taxon>
        <taxon>Embryophyta</taxon>
        <taxon>Tracheophyta</taxon>
        <taxon>Spermatophyta</taxon>
        <taxon>Magnoliopsida</taxon>
        <taxon>eudicotyledons</taxon>
        <taxon>Gunneridae</taxon>
        <taxon>Pentapetalae</taxon>
        <taxon>asterids</taxon>
        <taxon>lamiids</taxon>
        <taxon>Lamiales</taxon>
        <taxon>Pedaliaceae</taxon>
        <taxon>Sesamum</taxon>
    </lineage>
</organism>
<sequence>MNAVRGFPSYDSYSKSYNPGFYRNKGKLATHRESNLSTSQENGETRNSSIPRAAITNRDTSSGEREYDDTRGEKELHIIEQAPMEIKENEETLEDTKAQDKKVESDLIPVPSSNICVLLSANRMSKLKEDEKEILNTSLKVKINTPVLELKASPDHLQCLYLGVSKKLSNIISQGLAKEQNELTLNEREVLRNCKEKTRRFTTFMILRKLFEVGKKVLFYKVRLKLIPGKLSSSWLGRFEGVNVFSHGVARIKCLDIGQIFKVVRKLFLSGDEVITIIGIALTSLQQLTH</sequence>
<protein>
    <submittedName>
        <fullName evidence="2">Uncharacterized protein</fullName>
    </submittedName>
</protein>
<comment type="caution">
    <text evidence="2">The sequence shown here is derived from an EMBL/GenBank/DDBJ whole genome shotgun (WGS) entry which is preliminary data.</text>
</comment>
<feature type="compositionally biased region" description="Polar residues" evidence="1">
    <location>
        <begin position="35"/>
        <end position="50"/>
    </location>
</feature>
<reference evidence="2" key="2">
    <citation type="journal article" date="2024" name="Plant">
        <title>Genomic evolution and insights into agronomic trait innovations of Sesamum species.</title>
        <authorList>
            <person name="Miao H."/>
            <person name="Wang L."/>
            <person name="Qu L."/>
            <person name="Liu H."/>
            <person name="Sun Y."/>
            <person name="Le M."/>
            <person name="Wang Q."/>
            <person name="Wei S."/>
            <person name="Zheng Y."/>
            <person name="Lin W."/>
            <person name="Duan Y."/>
            <person name="Cao H."/>
            <person name="Xiong S."/>
            <person name="Wang X."/>
            <person name="Wei L."/>
            <person name="Li C."/>
            <person name="Ma Q."/>
            <person name="Ju M."/>
            <person name="Zhao R."/>
            <person name="Li G."/>
            <person name="Mu C."/>
            <person name="Tian Q."/>
            <person name="Mei H."/>
            <person name="Zhang T."/>
            <person name="Gao T."/>
            <person name="Zhang H."/>
        </authorList>
    </citation>
    <scope>NUCLEOTIDE SEQUENCE</scope>
    <source>
        <strain evidence="2">G02</strain>
    </source>
</reference>
<evidence type="ECO:0000256" key="1">
    <source>
        <dbReference type="SAM" id="MobiDB-lite"/>
    </source>
</evidence>
<name>A0AAW2PL74_SESRA</name>
<dbReference type="AlphaFoldDB" id="A0AAW2PL74"/>
<reference evidence="2" key="1">
    <citation type="submission" date="2020-06" db="EMBL/GenBank/DDBJ databases">
        <authorList>
            <person name="Li T."/>
            <person name="Hu X."/>
            <person name="Zhang T."/>
            <person name="Song X."/>
            <person name="Zhang H."/>
            <person name="Dai N."/>
            <person name="Sheng W."/>
            <person name="Hou X."/>
            <person name="Wei L."/>
        </authorList>
    </citation>
    <scope>NUCLEOTIDE SEQUENCE</scope>
    <source>
        <strain evidence="2">G02</strain>
        <tissue evidence="2">Leaf</tissue>
    </source>
</reference>
<dbReference type="EMBL" id="JACGWJ010000017">
    <property type="protein sequence ID" value="KAL0356311.1"/>
    <property type="molecule type" value="Genomic_DNA"/>
</dbReference>
<feature type="region of interest" description="Disordered" evidence="1">
    <location>
        <begin position="1"/>
        <end position="73"/>
    </location>
</feature>
<proteinExistence type="predicted"/>
<feature type="compositionally biased region" description="Basic and acidic residues" evidence="1">
    <location>
        <begin position="61"/>
        <end position="73"/>
    </location>
</feature>